<evidence type="ECO:0000313" key="4">
    <source>
        <dbReference type="Proteomes" id="UP000299102"/>
    </source>
</evidence>
<comment type="catalytic activity">
    <reaction evidence="1">
        <text>L-threonyl-[protein] + ATP = O-phospho-L-threonyl-[protein] + ADP + H(+)</text>
        <dbReference type="Rhea" id="RHEA:46608"/>
        <dbReference type="Rhea" id="RHEA-COMP:11060"/>
        <dbReference type="Rhea" id="RHEA-COMP:11605"/>
        <dbReference type="ChEBI" id="CHEBI:15378"/>
        <dbReference type="ChEBI" id="CHEBI:30013"/>
        <dbReference type="ChEBI" id="CHEBI:30616"/>
        <dbReference type="ChEBI" id="CHEBI:61977"/>
        <dbReference type="ChEBI" id="CHEBI:456216"/>
        <dbReference type="EC" id="2.7.11.1"/>
    </reaction>
</comment>
<evidence type="ECO:0000256" key="1">
    <source>
        <dbReference type="RuleBase" id="RU364109"/>
    </source>
</evidence>
<keyword evidence="1" id="KW-0067">ATP-binding</keyword>
<dbReference type="InterPro" id="IPR014009">
    <property type="entry name" value="PIK_FAT"/>
</dbReference>
<dbReference type="SUPFAM" id="SSF48371">
    <property type="entry name" value="ARM repeat"/>
    <property type="match status" value="1"/>
</dbReference>
<dbReference type="GO" id="GO:0005524">
    <property type="term" value="F:ATP binding"/>
    <property type="evidence" value="ECO:0007669"/>
    <property type="project" value="UniProtKB-KW"/>
</dbReference>
<sequence>MSSIQVLELVSGLKSRNAENRRKAARALYYFAKTELREMPEDKLTQTLDEFNHHIHDMISSNDANDKRAGILTIVCLIGGDTETTKTRTTRYTHYLRNIFPSSDLGVLELAAKTMSRLAASLGVKRSEYIEFEIRKCFEWLIEDRNEGKRLSAVLILKEFAVAMPSYFYQQINGFFDHILIALRDPKAQIREAAAKALRAALVVTAQRENSKHSNKAHWYRQCHEDILKPFSDATAREKGLNRDDCVHGNLLILNELLRCSHASWEKKYTNLMQKLDTEQDAADDITSLNTKSCRETPTKKRNGTDPAIFICITLLSFAVKEDVAKEVQELLDPMCTIGLSLLLTTCFKELSINIPSLNKEITDRLLNMLSIILRKKPYKPPGIHTNIDQQIAQMALLVEPHDAAKLVLALRTLGTFDFEWQHSLLSFIRRCTDYYLLSEQQEIRLEAVRTAAKLLLITAERASKCPSRTLTSIIDEAIGKLLTVAITDFDHEVRLRVFETLSEVFDPYLAQIEHLSSLFTAMNDEHLEIRELAICTIGRLCMVNPAYVMPTLRKVLIQFLIEMEHSGLNRNKEQATRIVLKAIGDLADVNGDGNVLTKWMPELIGIQLELLSNSNSSDKRSVALWAFGQLISATGYVITPYIEYPNLMNTLFNFLKTEQNVRDRRETIRVLGLLGALDPYKHKMNRGLIDYEQASSLIPVFDSKPNENEFETNISEMLVNMSPLVLEEFYPAIVIPSLMTILRDSSLNQHHTSVVQAVTFIFQSLGIKCVPYISRVTPSLLYVIRTTENTGFREFLLAQLAKLISIVKQHIRNHLDKIFELIKEFWTPNSPLQTTLIMLVEHIAVALGSEFKIYLPQIMPQILKILCHDVSKDLFVTEKLLLVLQKFEDNLDDYIHLVIPAIVKLFEAKDCPHSVAKLALETIDNMSIYLNVIASSNEPSQTIKKLTVNAQMLRKAWAVNSRVSKDDWLEWLRRLSVGLLSESPSPALRACSSLAHNYPQLASDLFNAAFVSCWTELDDSARNDLVNALEQALTAPAVPELALTVLNLAEFMEHCERGALPISANLLGERAISGRAYAKALYYKEEEYRINPTSQVVEALIHVNNKLQQKEAANGLLETVMTQKNDGNRCLNVQVRWYEKLHNWDQALTLYNKKLEDEPQNIDSKLGQMRCLEALGEWGKLHDVVSTDWPDMNDDMRGKSAKIAAAAAWGLQQWDAMKKYVDCLPEDSQDGAFYRAILAIHDGQWAESRHFVDQARMLLDSELTAVAGESYQRAYAALVNAQLLTELEEVVTYKLVSERRNIIRQAWWTRLQGGQRLVEDWRKILQIHSLVLSPQEDLITWLKFASLCRKNGALGQAHKVLVMLIGCDPSNNPDMPLPMHEPRLTLAYAKHLWVAGEKRLAFDQLQRYVENADSGDVEHCRLLARCHLKLGEWCEALQGITELSLPEVLRNYASATVLAPDWYKAWHAWAYMNFEMVLFYKQQDNVSEGSQTGSSGEKKVSKLEFLHQCTVPAVEAFFQIYKSVTAARQFTSRHFKAVDVMV</sequence>
<keyword evidence="1" id="KW-0547">Nucleotide-binding</keyword>
<dbReference type="OrthoDB" id="2250022at2759"/>
<dbReference type="GO" id="GO:0005737">
    <property type="term" value="C:cytoplasm"/>
    <property type="evidence" value="ECO:0007669"/>
    <property type="project" value="TreeGrafter"/>
</dbReference>
<dbReference type="GO" id="GO:0031931">
    <property type="term" value="C:TORC1 complex"/>
    <property type="evidence" value="ECO:0007669"/>
    <property type="project" value="TreeGrafter"/>
</dbReference>
<dbReference type="STRING" id="151549.A0A4C1UVS9"/>
<organism evidence="3 4">
    <name type="scientific">Eumeta variegata</name>
    <name type="common">Bagworm moth</name>
    <name type="synonym">Eumeta japonica</name>
    <dbReference type="NCBI Taxonomy" id="151549"/>
    <lineage>
        <taxon>Eukaryota</taxon>
        <taxon>Metazoa</taxon>
        <taxon>Ecdysozoa</taxon>
        <taxon>Arthropoda</taxon>
        <taxon>Hexapoda</taxon>
        <taxon>Insecta</taxon>
        <taxon>Pterygota</taxon>
        <taxon>Neoptera</taxon>
        <taxon>Endopterygota</taxon>
        <taxon>Lepidoptera</taxon>
        <taxon>Glossata</taxon>
        <taxon>Ditrysia</taxon>
        <taxon>Tineoidea</taxon>
        <taxon>Psychidae</taxon>
        <taxon>Oiketicinae</taxon>
        <taxon>Eumeta</taxon>
    </lineage>
</organism>
<dbReference type="Pfam" id="PF02259">
    <property type="entry name" value="FAT"/>
    <property type="match status" value="1"/>
</dbReference>
<dbReference type="EC" id="2.7.11.1" evidence="1"/>
<comment type="caution">
    <text evidence="3">The sequence shown here is derived from an EMBL/GenBank/DDBJ whole genome shotgun (WGS) entry which is preliminary data.</text>
</comment>
<dbReference type="InterPro" id="IPR024585">
    <property type="entry name" value="mTOR_dom"/>
</dbReference>
<dbReference type="Pfam" id="PF11865">
    <property type="entry name" value="mTOR_dom"/>
    <property type="match status" value="1"/>
</dbReference>
<keyword evidence="4" id="KW-1185">Reference proteome</keyword>
<name>A0A4C1UVS9_EUMVA</name>
<dbReference type="GO" id="GO:0038202">
    <property type="term" value="P:TORC1 signaling"/>
    <property type="evidence" value="ECO:0007669"/>
    <property type="project" value="TreeGrafter"/>
</dbReference>
<comment type="similarity">
    <text evidence="1">Belongs to the PI3/PI4-kinase family.</text>
</comment>
<dbReference type="InterPro" id="IPR050517">
    <property type="entry name" value="DDR_Repair_Kinase"/>
</dbReference>
<dbReference type="InterPro" id="IPR016024">
    <property type="entry name" value="ARM-type_fold"/>
</dbReference>
<dbReference type="SMART" id="SM01346">
    <property type="entry name" value="DUF3385"/>
    <property type="match status" value="1"/>
</dbReference>
<gene>
    <name evidence="3" type="ORF">EVAR_94949_1</name>
</gene>
<feature type="domain" description="FAT" evidence="2">
    <location>
        <begin position="1067"/>
        <end position="1543"/>
    </location>
</feature>
<protein>
    <recommendedName>
        <fullName evidence="1">Serine/threonine-protein kinase TOR</fullName>
        <ecNumber evidence="1">2.7.11.1</ecNumber>
    </recommendedName>
</protein>
<dbReference type="PANTHER" id="PTHR11139:SF9">
    <property type="entry name" value="SERINE_THREONINE-PROTEIN KINASE MTOR"/>
    <property type="match status" value="1"/>
</dbReference>
<keyword evidence="1" id="KW-0808">Transferase</keyword>
<dbReference type="Gene3D" id="1.25.40.10">
    <property type="entry name" value="Tetratricopeptide repeat domain"/>
    <property type="match status" value="2"/>
</dbReference>
<evidence type="ECO:0000259" key="2">
    <source>
        <dbReference type="PROSITE" id="PS51189"/>
    </source>
</evidence>
<dbReference type="GO" id="GO:0005634">
    <property type="term" value="C:nucleus"/>
    <property type="evidence" value="ECO:0007669"/>
    <property type="project" value="TreeGrafter"/>
</dbReference>
<proteinExistence type="inferred from homology"/>
<evidence type="ECO:0000313" key="3">
    <source>
        <dbReference type="EMBL" id="GBP30106.1"/>
    </source>
</evidence>
<dbReference type="InterPro" id="IPR011990">
    <property type="entry name" value="TPR-like_helical_dom_sf"/>
</dbReference>
<keyword evidence="1" id="KW-0723">Serine/threonine-protein kinase</keyword>
<accession>A0A4C1UVS9</accession>
<dbReference type="GO" id="GO:0031932">
    <property type="term" value="C:TORC2 complex"/>
    <property type="evidence" value="ECO:0007669"/>
    <property type="project" value="TreeGrafter"/>
</dbReference>
<keyword evidence="1" id="KW-0418">Kinase</keyword>
<reference evidence="3 4" key="1">
    <citation type="journal article" date="2019" name="Commun. Biol.">
        <title>The bagworm genome reveals a unique fibroin gene that provides high tensile strength.</title>
        <authorList>
            <person name="Kono N."/>
            <person name="Nakamura H."/>
            <person name="Ohtoshi R."/>
            <person name="Tomita M."/>
            <person name="Numata K."/>
            <person name="Arakawa K."/>
        </authorList>
    </citation>
    <scope>NUCLEOTIDE SEQUENCE [LARGE SCALE GENOMIC DNA]</scope>
</reference>
<dbReference type="Gene3D" id="1.25.10.10">
    <property type="entry name" value="Leucine-rich Repeat Variant"/>
    <property type="match status" value="3"/>
</dbReference>
<dbReference type="PANTHER" id="PTHR11139">
    <property type="entry name" value="ATAXIA TELANGIECTASIA MUTATED ATM -RELATED"/>
    <property type="match status" value="1"/>
</dbReference>
<dbReference type="GO" id="GO:0016242">
    <property type="term" value="P:negative regulation of macroautophagy"/>
    <property type="evidence" value="ECO:0007669"/>
    <property type="project" value="TreeGrafter"/>
</dbReference>
<dbReference type="PROSITE" id="PS51189">
    <property type="entry name" value="FAT"/>
    <property type="match status" value="1"/>
</dbReference>
<dbReference type="EMBL" id="BGZK01000229">
    <property type="protein sequence ID" value="GBP30106.1"/>
    <property type="molecule type" value="Genomic_DNA"/>
</dbReference>
<dbReference type="GO" id="GO:0004674">
    <property type="term" value="F:protein serine/threonine kinase activity"/>
    <property type="evidence" value="ECO:0007669"/>
    <property type="project" value="UniProtKB-KW"/>
</dbReference>
<dbReference type="InterPro" id="IPR003151">
    <property type="entry name" value="PIK-rel_kinase_FAT"/>
</dbReference>
<dbReference type="Proteomes" id="UP000299102">
    <property type="component" value="Unassembled WGS sequence"/>
</dbReference>
<dbReference type="InterPro" id="IPR011989">
    <property type="entry name" value="ARM-like"/>
</dbReference>